<sequence length="121" mass="13234">MRKPCGPGRAGRVQDKSGLSTPALSSSAFLVCVAPPELETKENMTKGGLVWFLADANSSSRPELSKNLAVYRERSRVHEGKRCFHHPDCFKGCDHRRQGAPDDGTDFLCLFGCMGFGGQFL</sequence>
<proteinExistence type="predicted"/>
<reference evidence="2" key="1">
    <citation type="submission" date="2025-08" db="UniProtKB">
        <authorList>
            <consortium name="Ensembl"/>
        </authorList>
    </citation>
    <scope>IDENTIFICATION</scope>
</reference>
<evidence type="ECO:0000313" key="2">
    <source>
        <dbReference type="Ensembl" id="ENSPSMP00000001688.1"/>
    </source>
</evidence>
<dbReference type="AlphaFoldDB" id="A0A8C8YFD4"/>
<organism evidence="2 3">
    <name type="scientific">Prolemur simus</name>
    <name type="common">Greater bamboo lemur</name>
    <name type="synonym">Hapalemur simus</name>
    <dbReference type="NCBI Taxonomy" id="1328070"/>
    <lineage>
        <taxon>Eukaryota</taxon>
        <taxon>Metazoa</taxon>
        <taxon>Chordata</taxon>
        <taxon>Craniata</taxon>
        <taxon>Vertebrata</taxon>
        <taxon>Euteleostomi</taxon>
        <taxon>Mammalia</taxon>
        <taxon>Eutheria</taxon>
        <taxon>Euarchontoglires</taxon>
        <taxon>Primates</taxon>
        <taxon>Strepsirrhini</taxon>
        <taxon>Lemuriformes</taxon>
        <taxon>Lemuridae</taxon>
        <taxon>Prolemur</taxon>
    </lineage>
</organism>
<reference evidence="2" key="2">
    <citation type="submission" date="2025-09" db="UniProtKB">
        <authorList>
            <consortium name="Ensembl"/>
        </authorList>
    </citation>
    <scope>IDENTIFICATION</scope>
</reference>
<protein>
    <submittedName>
        <fullName evidence="2">Uncharacterized protein</fullName>
    </submittedName>
</protein>
<evidence type="ECO:0000256" key="1">
    <source>
        <dbReference type="SAM" id="MobiDB-lite"/>
    </source>
</evidence>
<dbReference type="Proteomes" id="UP000694414">
    <property type="component" value="Unplaced"/>
</dbReference>
<dbReference type="Ensembl" id="ENSPSMT00000001974.1">
    <property type="protein sequence ID" value="ENSPSMP00000001688.1"/>
    <property type="gene ID" value="ENSPSMG00000001285.1"/>
</dbReference>
<keyword evidence="3" id="KW-1185">Reference proteome</keyword>
<name>A0A8C8YFD4_PROSS</name>
<evidence type="ECO:0000313" key="3">
    <source>
        <dbReference type="Proteomes" id="UP000694414"/>
    </source>
</evidence>
<feature type="region of interest" description="Disordered" evidence="1">
    <location>
        <begin position="1"/>
        <end position="21"/>
    </location>
</feature>
<accession>A0A8C8YFD4</accession>